<dbReference type="Gene3D" id="1.25.40.20">
    <property type="entry name" value="Ankyrin repeat-containing domain"/>
    <property type="match status" value="1"/>
</dbReference>
<dbReference type="Proteomes" id="UP001428341">
    <property type="component" value="Unassembled WGS sequence"/>
</dbReference>
<evidence type="ECO:0000256" key="1">
    <source>
        <dbReference type="PROSITE-ProRule" id="PRU00023"/>
    </source>
</evidence>
<dbReference type="EMBL" id="JBCGBO010000007">
    <property type="protein sequence ID" value="KAK9186999.1"/>
    <property type="molecule type" value="Genomic_DNA"/>
</dbReference>
<dbReference type="AlphaFoldDB" id="A0AAP0LY03"/>
<evidence type="ECO:0000313" key="3">
    <source>
        <dbReference type="Proteomes" id="UP001428341"/>
    </source>
</evidence>
<organism evidence="2 3">
    <name type="scientific">Citrus x changshan-huyou</name>
    <dbReference type="NCBI Taxonomy" id="2935761"/>
    <lineage>
        <taxon>Eukaryota</taxon>
        <taxon>Viridiplantae</taxon>
        <taxon>Streptophyta</taxon>
        <taxon>Embryophyta</taxon>
        <taxon>Tracheophyta</taxon>
        <taxon>Spermatophyta</taxon>
        <taxon>Magnoliopsida</taxon>
        <taxon>eudicotyledons</taxon>
        <taxon>Gunneridae</taxon>
        <taxon>Pentapetalae</taxon>
        <taxon>rosids</taxon>
        <taxon>malvids</taxon>
        <taxon>Sapindales</taxon>
        <taxon>Rutaceae</taxon>
        <taxon>Aurantioideae</taxon>
        <taxon>Citrus</taxon>
    </lineage>
</organism>
<gene>
    <name evidence="2" type="ORF">WN944_018388</name>
</gene>
<feature type="repeat" description="ANK" evidence="1">
    <location>
        <begin position="137"/>
        <end position="169"/>
    </location>
</feature>
<sequence>MKEDALQERLVCPVAVWNSCENKRLIKWIKKKGGYGSIKPLLSSSWRSPESLPRELPQAAIENPQNKCYLLVLSSTLFARNTKDGRSIICGVSWNETKKRVEVYVWSHSRTGRAARMTCRKSSVARASANKDEEDLEGRTTLHFACGYGEVECAQLLLEAGANVDAVDKNKYYRTLCS</sequence>
<dbReference type="SMART" id="SM00248">
    <property type="entry name" value="ANK"/>
    <property type="match status" value="1"/>
</dbReference>
<comment type="caution">
    <text evidence="2">The sequence shown here is derived from an EMBL/GenBank/DDBJ whole genome shotgun (WGS) entry which is preliminary data.</text>
</comment>
<protein>
    <submittedName>
        <fullName evidence="2">Uncharacterized protein</fullName>
    </submittedName>
</protein>
<dbReference type="SUPFAM" id="SSF48403">
    <property type="entry name" value="Ankyrin repeat"/>
    <property type="match status" value="1"/>
</dbReference>
<keyword evidence="3" id="KW-1185">Reference proteome</keyword>
<dbReference type="InterPro" id="IPR036770">
    <property type="entry name" value="Ankyrin_rpt-contain_sf"/>
</dbReference>
<name>A0AAP0LY03_9ROSI</name>
<dbReference type="InterPro" id="IPR002110">
    <property type="entry name" value="Ankyrin_rpt"/>
</dbReference>
<dbReference type="PROSITE" id="PS50088">
    <property type="entry name" value="ANK_REPEAT"/>
    <property type="match status" value="1"/>
</dbReference>
<proteinExistence type="predicted"/>
<keyword evidence="1" id="KW-0040">ANK repeat</keyword>
<evidence type="ECO:0000313" key="2">
    <source>
        <dbReference type="EMBL" id="KAK9186999.1"/>
    </source>
</evidence>
<accession>A0AAP0LY03</accession>
<reference evidence="2 3" key="1">
    <citation type="submission" date="2024-05" db="EMBL/GenBank/DDBJ databases">
        <title>Haplotype-resolved chromosome-level genome assembly of Huyou (Citrus changshanensis).</title>
        <authorList>
            <person name="Miao C."/>
            <person name="Chen W."/>
            <person name="Wu Y."/>
            <person name="Wang L."/>
            <person name="Zhao S."/>
            <person name="Grierson D."/>
            <person name="Xu C."/>
            <person name="Chen K."/>
        </authorList>
    </citation>
    <scope>NUCLEOTIDE SEQUENCE [LARGE SCALE GENOMIC DNA]</scope>
    <source>
        <strain evidence="2">01-14</strain>
        <tissue evidence="2">Leaf</tissue>
    </source>
</reference>
<dbReference type="PROSITE" id="PS50297">
    <property type="entry name" value="ANK_REP_REGION"/>
    <property type="match status" value="1"/>
</dbReference>
<dbReference type="Pfam" id="PF00023">
    <property type="entry name" value="Ank"/>
    <property type="match status" value="1"/>
</dbReference>